<sequence>MLKKKEKNLKTTFIGVLVEIGLALGFIAAGTIVTLIPYLFGHK</sequence>
<proteinExistence type="predicted"/>
<keyword evidence="1" id="KW-1133">Transmembrane helix</keyword>
<evidence type="ECO:0000256" key="1">
    <source>
        <dbReference type="SAM" id="Phobius"/>
    </source>
</evidence>
<accession>A0ABY1S4I7</accession>
<keyword evidence="3" id="KW-1185">Reference proteome</keyword>
<evidence type="ECO:0000313" key="2">
    <source>
        <dbReference type="EMBL" id="SMR90802.1"/>
    </source>
</evidence>
<dbReference type="EMBL" id="FXXC01000001">
    <property type="protein sequence ID" value="SMR90802.1"/>
    <property type="molecule type" value="Genomic_DNA"/>
</dbReference>
<evidence type="ECO:0000313" key="3">
    <source>
        <dbReference type="Proteomes" id="UP000196803"/>
    </source>
</evidence>
<protein>
    <submittedName>
        <fullName evidence="2">Uncharacterized protein</fullName>
    </submittedName>
</protein>
<dbReference type="RefSeq" id="WP_015906861.1">
    <property type="nucleotide sequence ID" value="NZ_FUZJ01000001.1"/>
</dbReference>
<keyword evidence="1" id="KW-0812">Transmembrane</keyword>
<reference evidence="2 3" key="1">
    <citation type="submission" date="2017-05" db="EMBL/GenBank/DDBJ databases">
        <authorList>
            <person name="Varghese N."/>
            <person name="Submissions S."/>
        </authorList>
    </citation>
    <scope>NUCLEOTIDE SEQUENCE [LARGE SCALE GENOMIC DNA]</scope>
    <source>
        <strain evidence="2 3">MACB1020</strain>
    </source>
</reference>
<feature type="transmembrane region" description="Helical" evidence="1">
    <location>
        <begin position="12"/>
        <end position="40"/>
    </location>
</feature>
<name>A0ABY1S4I7_CALBS</name>
<gene>
    <name evidence="2" type="ORF">SAMN05216240_0015</name>
</gene>
<keyword evidence="1" id="KW-0472">Membrane</keyword>
<organism evidence="2 3">
    <name type="scientific">Caldicellulosiruptor bescii</name>
    <name type="common">Anaerocellum thermophilum</name>
    <dbReference type="NCBI Taxonomy" id="31899"/>
    <lineage>
        <taxon>Bacteria</taxon>
        <taxon>Bacillati</taxon>
        <taxon>Bacillota</taxon>
        <taxon>Bacillota incertae sedis</taxon>
        <taxon>Caldicellulosiruptorales</taxon>
        <taxon>Caldicellulosiruptoraceae</taxon>
        <taxon>Caldicellulosiruptor</taxon>
    </lineage>
</organism>
<dbReference type="GeneID" id="77275972"/>
<dbReference type="Proteomes" id="UP000196803">
    <property type="component" value="Unassembled WGS sequence"/>
</dbReference>
<comment type="caution">
    <text evidence="2">The sequence shown here is derived from an EMBL/GenBank/DDBJ whole genome shotgun (WGS) entry which is preliminary data.</text>
</comment>